<sequence>MNPLLVFDLDGTLIDSAPDIIVAVNRTLANHSKPTLSDELIIAHIGEGIKKLIADLFKDDSLEPADIIALEMEFLKTYEEEMLQKTRIYPGVEDFLSRYQGPMGIITNKNEIPAKVILKHLGLDKYPWVNVFGADTLEERKPSPLPLRTMMKLAGRLPGNTLMIGDGIPDMVSAQKAGVASIAIGFGYTATPLLEKYEPLAVLEHYQDLSALVERISVRA</sequence>
<dbReference type="InterPro" id="IPR050155">
    <property type="entry name" value="HAD-like_hydrolase_sf"/>
</dbReference>
<dbReference type="SFLD" id="SFLDG01129">
    <property type="entry name" value="C1.5:_HAD__Beta-PGM__Phosphata"/>
    <property type="match status" value="1"/>
</dbReference>
<dbReference type="InterPro" id="IPR023198">
    <property type="entry name" value="PGP-like_dom2"/>
</dbReference>
<evidence type="ECO:0000256" key="2">
    <source>
        <dbReference type="ARBA" id="ARBA00004818"/>
    </source>
</evidence>
<name>A0A1Z3NC56_BDEBC</name>
<dbReference type="InterPro" id="IPR023214">
    <property type="entry name" value="HAD_sf"/>
</dbReference>
<comment type="catalytic activity">
    <reaction evidence="1">
        <text>2-phosphoglycolate + H2O = glycolate + phosphate</text>
        <dbReference type="Rhea" id="RHEA:14369"/>
        <dbReference type="ChEBI" id="CHEBI:15377"/>
        <dbReference type="ChEBI" id="CHEBI:29805"/>
        <dbReference type="ChEBI" id="CHEBI:43474"/>
        <dbReference type="ChEBI" id="CHEBI:58033"/>
        <dbReference type="EC" id="3.1.3.18"/>
    </reaction>
</comment>
<dbReference type="SUPFAM" id="SSF56784">
    <property type="entry name" value="HAD-like"/>
    <property type="match status" value="1"/>
</dbReference>
<evidence type="ECO:0000256" key="3">
    <source>
        <dbReference type="ARBA" id="ARBA00006171"/>
    </source>
</evidence>
<protein>
    <recommendedName>
        <fullName evidence="4">phosphoglycolate phosphatase</fullName>
        <ecNumber evidence="4">3.1.3.18</ecNumber>
    </recommendedName>
</protein>
<dbReference type="OrthoDB" id="5291317at2"/>
<dbReference type="Gene3D" id="3.40.50.1000">
    <property type="entry name" value="HAD superfamily/HAD-like"/>
    <property type="match status" value="1"/>
</dbReference>
<gene>
    <name evidence="5" type="ORF">B9G79_16475</name>
</gene>
<comment type="similarity">
    <text evidence="3">Belongs to the HAD-like hydrolase superfamily. CbbY/CbbZ/Gph/YieH family.</text>
</comment>
<evidence type="ECO:0000256" key="1">
    <source>
        <dbReference type="ARBA" id="ARBA00000830"/>
    </source>
</evidence>
<dbReference type="InterPro" id="IPR041492">
    <property type="entry name" value="HAD_2"/>
</dbReference>
<dbReference type="EC" id="3.1.3.18" evidence="4"/>
<dbReference type="InterPro" id="IPR036412">
    <property type="entry name" value="HAD-like_sf"/>
</dbReference>
<dbReference type="NCBIfam" id="TIGR01549">
    <property type="entry name" value="HAD-SF-IA-v1"/>
    <property type="match status" value="1"/>
</dbReference>
<proteinExistence type="inferred from homology"/>
<dbReference type="Proteomes" id="UP000197003">
    <property type="component" value="Chromosome"/>
</dbReference>
<dbReference type="SFLD" id="SFLDS00003">
    <property type="entry name" value="Haloacid_Dehalogenase"/>
    <property type="match status" value="1"/>
</dbReference>
<dbReference type="Gene3D" id="1.10.150.240">
    <property type="entry name" value="Putative phosphatase, domain 2"/>
    <property type="match status" value="1"/>
</dbReference>
<dbReference type="AlphaFoldDB" id="A0A1Z3NC56"/>
<comment type="pathway">
    <text evidence="2">Organic acid metabolism; glycolate biosynthesis; glycolate from 2-phosphoglycolate: step 1/1.</text>
</comment>
<evidence type="ECO:0000256" key="4">
    <source>
        <dbReference type="ARBA" id="ARBA00013078"/>
    </source>
</evidence>
<reference evidence="5 6" key="1">
    <citation type="submission" date="2017-04" db="EMBL/GenBank/DDBJ databases">
        <title>Whole genome sequence of Bdellovibrio bacteriovorus strain SSB218315.</title>
        <authorList>
            <person name="Oyedara O."/>
            <person name="Rodriguez-Perez M.A."/>
        </authorList>
    </citation>
    <scope>NUCLEOTIDE SEQUENCE [LARGE SCALE GENOMIC DNA]</scope>
    <source>
        <strain evidence="5 6">SSB218315</strain>
    </source>
</reference>
<dbReference type="EMBL" id="CP020946">
    <property type="protein sequence ID" value="ASD65050.1"/>
    <property type="molecule type" value="Genomic_DNA"/>
</dbReference>
<accession>A0A1Z3NC56</accession>
<dbReference type="GO" id="GO:0005829">
    <property type="term" value="C:cytosol"/>
    <property type="evidence" value="ECO:0007669"/>
    <property type="project" value="TreeGrafter"/>
</dbReference>
<dbReference type="GO" id="GO:0008967">
    <property type="term" value="F:phosphoglycolate phosphatase activity"/>
    <property type="evidence" value="ECO:0007669"/>
    <property type="project" value="UniProtKB-EC"/>
</dbReference>
<dbReference type="PANTHER" id="PTHR43434">
    <property type="entry name" value="PHOSPHOGLYCOLATE PHOSPHATASE"/>
    <property type="match status" value="1"/>
</dbReference>
<evidence type="ECO:0000313" key="5">
    <source>
        <dbReference type="EMBL" id="ASD65050.1"/>
    </source>
</evidence>
<evidence type="ECO:0000313" key="6">
    <source>
        <dbReference type="Proteomes" id="UP000197003"/>
    </source>
</evidence>
<dbReference type="PANTHER" id="PTHR43434:SF1">
    <property type="entry name" value="PHOSPHOGLYCOLATE PHOSPHATASE"/>
    <property type="match status" value="1"/>
</dbReference>
<organism evidence="5 6">
    <name type="scientific">Bdellovibrio bacteriovorus</name>
    <dbReference type="NCBI Taxonomy" id="959"/>
    <lineage>
        <taxon>Bacteria</taxon>
        <taxon>Pseudomonadati</taxon>
        <taxon>Bdellovibrionota</taxon>
        <taxon>Bdellovibrionia</taxon>
        <taxon>Bdellovibrionales</taxon>
        <taxon>Pseudobdellovibrionaceae</taxon>
        <taxon>Bdellovibrio</taxon>
    </lineage>
</organism>
<dbReference type="InterPro" id="IPR006439">
    <property type="entry name" value="HAD-SF_hydro_IA"/>
</dbReference>
<dbReference type="GO" id="GO:0006281">
    <property type="term" value="P:DNA repair"/>
    <property type="evidence" value="ECO:0007669"/>
    <property type="project" value="TreeGrafter"/>
</dbReference>
<dbReference type="Pfam" id="PF13419">
    <property type="entry name" value="HAD_2"/>
    <property type="match status" value="1"/>
</dbReference>
<dbReference type="RefSeq" id="WP_088566463.1">
    <property type="nucleotide sequence ID" value="NZ_CP020946.1"/>
</dbReference>